<dbReference type="EMBL" id="EU744248">
    <property type="protein sequence ID" value="ACE79825.1"/>
    <property type="molecule type" value="Genomic_DNA"/>
</dbReference>
<organism evidence="1 2">
    <name type="scientific">Mycobacterium phage KBG</name>
    <dbReference type="NCBI Taxonomy" id="2914011"/>
    <lineage>
        <taxon>Viruses</taxon>
        <taxon>Duplodnaviria</taxon>
        <taxon>Heunggongvirae</taxon>
        <taxon>Uroviricota</taxon>
        <taxon>Caudoviricetes</taxon>
        <taxon>Fromanvirus</taxon>
        <taxon>Fromanvirus KBG</taxon>
    </lineage>
</organism>
<gene>
    <name evidence="1" type="ORF">KBG_77</name>
</gene>
<name>B3VG48_9CAUD</name>
<proteinExistence type="predicted"/>
<keyword evidence="2" id="KW-1185">Reference proteome</keyword>
<dbReference type="GeneID" id="6417519"/>
<protein>
    <submittedName>
        <fullName evidence="1">Uncharacterized protein</fullName>
    </submittedName>
</protein>
<dbReference type="Proteomes" id="UP000001724">
    <property type="component" value="Segment"/>
</dbReference>
<sequence length="55" mass="6098">MKAKKVLVMIKGEDENLTTYRDVSVEIELDGVTIVGDRFVTVLPAEAVKHLEVTP</sequence>
<dbReference type="OrthoDB" id="37133at10239"/>
<evidence type="ECO:0000313" key="2">
    <source>
        <dbReference type="Proteomes" id="UP000001724"/>
    </source>
</evidence>
<accession>B3VG48</accession>
<reference evidence="1 2" key="1">
    <citation type="submission" date="2008-05" db="EMBL/GenBank/DDBJ databases">
        <authorList>
            <person name="Germane K.L."/>
            <person name="Pedulla M.L."/>
            <person name="Houtz J.M."/>
            <person name="Miake-Lye S."/>
            <person name="Weber R.J."/>
            <person name="Chambers R.A."/>
            <person name="Jacobs-Sera D."/>
            <person name="Hendrix R.W."/>
            <person name="Hatfull G.F."/>
        </authorList>
    </citation>
    <scope>NUCLEOTIDE SEQUENCE [LARGE SCALE GENOMIC DNA]</scope>
</reference>
<dbReference type="KEGG" id="vg:6417519"/>
<evidence type="ECO:0000313" key="1">
    <source>
        <dbReference type="EMBL" id="ACE79825.1"/>
    </source>
</evidence>
<dbReference type="RefSeq" id="YP_001994535.1">
    <property type="nucleotide sequence ID" value="NC_011019.1"/>
</dbReference>